<keyword evidence="1" id="KW-0808">Transferase</keyword>
<evidence type="ECO:0000313" key="1">
    <source>
        <dbReference type="EMBL" id="THV25746.1"/>
    </source>
</evidence>
<reference evidence="1 2" key="1">
    <citation type="submission" date="2019-04" db="EMBL/GenBank/DDBJ databases">
        <title>Genome sequence of strain shin9-1.</title>
        <authorList>
            <person name="Gao J."/>
            <person name="Sun J."/>
        </authorList>
    </citation>
    <scope>NUCLEOTIDE SEQUENCE [LARGE SCALE GENOMIC DNA]</scope>
    <source>
        <strain evidence="2">shin9-1</strain>
    </source>
</reference>
<keyword evidence="2" id="KW-1185">Reference proteome</keyword>
<dbReference type="Gene3D" id="3.40.50.300">
    <property type="entry name" value="P-loop containing nucleotide triphosphate hydrolases"/>
    <property type="match status" value="1"/>
</dbReference>
<dbReference type="RefSeq" id="WP_136597581.1">
    <property type="nucleotide sequence ID" value="NZ_STGV01000001.1"/>
</dbReference>
<dbReference type="GO" id="GO:0016301">
    <property type="term" value="F:kinase activity"/>
    <property type="evidence" value="ECO:0007669"/>
    <property type="project" value="UniProtKB-KW"/>
</dbReference>
<dbReference type="Proteomes" id="UP000308828">
    <property type="component" value="Unassembled WGS sequence"/>
</dbReference>
<accession>A0A4V4HND8</accession>
<dbReference type="AlphaFoldDB" id="A0A4V4HND8"/>
<dbReference type="InterPro" id="IPR027417">
    <property type="entry name" value="P-loop_NTPase"/>
</dbReference>
<comment type="caution">
    <text evidence="1">The sequence shown here is derived from an EMBL/GenBank/DDBJ whole genome shotgun (WGS) entry which is preliminary data.</text>
</comment>
<evidence type="ECO:0000313" key="2">
    <source>
        <dbReference type="Proteomes" id="UP000308828"/>
    </source>
</evidence>
<dbReference type="SUPFAM" id="SSF52540">
    <property type="entry name" value="P-loop containing nucleoside triphosphate hydrolases"/>
    <property type="match status" value="1"/>
</dbReference>
<dbReference type="OrthoDB" id="7347703at2"/>
<dbReference type="Pfam" id="PF13238">
    <property type="entry name" value="AAA_18"/>
    <property type="match status" value="1"/>
</dbReference>
<name>A0A4V4HND8_9HYPH</name>
<sequence>MAIRNYLIEGVSGAGKTSVATELQRQGYHVLHGDRELAYKGDPITGEPIDLSLLDQDSLDSTFKHRHHVWDVGKVDKAIEDKSHAMAFFCGGSRNFPSFIHLFSAVFVLDVDAETLRKRLSVRPEGEFGSKPTEQEFVLQLLATKEDIPVDAIVIDATAPLPAVVDTILSLCRTSA</sequence>
<keyword evidence="1" id="KW-0418">Kinase</keyword>
<proteinExistence type="predicted"/>
<organism evidence="1 2">
    <name type="scientific">Peteryoungia ipomoeae</name>
    <dbReference type="NCBI Taxonomy" id="1210932"/>
    <lineage>
        <taxon>Bacteria</taxon>
        <taxon>Pseudomonadati</taxon>
        <taxon>Pseudomonadota</taxon>
        <taxon>Alphaproteobacteria</taxon>
        <taxon>Hyphomicrobiales</taxon>
        <taxon>Rhizobiaceae</taxon>
        <taxon>Peteryoungia</taxon>
    </lineage>
</organism>
<gene>
    <name evidence="1" type="ORF">FAA97_06075</name>
</gene>
<protein>
    <submittedName>
        <fullName evidence="1">Nucleoside kinase</fullName>
    </submittedName>
</protein>
<dbReference type="EMBL" id="STGV01000001">
    <property type="protein sequence ID" value="THV25746.1"/>
    <property type="molecule type" value="Genomic_DNA"/>
</dbReference>